<dbReference type="SUPFAM" id="SSF51695">
    <property type="entry name" value="PLC-like phosphodiesterases"/>
    <property type="match status" value="1"/>
</dbReference>
<evidence type="ECO:0000256" key="7">
    <source>
        <dbReference type="SAM" id="SignalP"/>
    </source>
</evidence>
<dbReference type="PANTHER" id="PTHR43620:SF7">
    <property type="entry name" value="GLYCEROPHOSPHODIESTER PHOSPHODIESTERASE GDPD5-RELATED"/>
    <property type="match status" value="1"/>
</dbReference>
<dbReference type="Proteomes" id="UP000039865">
    <property type="component" value="Unassembled WGS sequence"/>
</dbReference>
<evidence type="ECO:0000313" key="9">
    <source>
        <dbReference type="EMBL" id="CDW85201.1"/>
    </source>
</evidence>
<dbReference type="AlphaFoldDB" id="A0A078AT57"/>
<dbReference type="PANTHER" id="PTHR43620">
    <property type="entry name" value="GLYCEROPHOSPHORYL DIESTER PHOSPHODIESTERASE"/>
    <property type="match status" value="1"/>
</dbReference>
<keyword evidence="10" id="KW-1185">Reference proteome</keyword>
<keyword evidence="5" id="KW-0378">Hydrolase</keyword>
<keyword evidence="4" id="KW-0319">Glycerol metabolism</keyword>
<dbReference type="EMBL" id="CCKQ01013530">
    <property type="protein sequence ID" value="CDW85201.1"/>
    <property type="molecule type" value="Genomic_DNA"/>
</dbReference>
<evidence type="ECO:0000256" key="5">
    <source>
        <dbReference type="ARBA" id="ARBA00022801"/>
    </source>
</evidence>
<dbReference type="InterPro" id="IPR030395">
    <property type="entry name" value="GP_PDE_dom"/>
</dbReference>
<comment type="catalytic activity">
    <reaction evidence="6">
        <text>a sn-glycero-3-phosphodiester + H2O = an alcohol + sn-glycerol 3-phosphate + H(+)</text>
        <dbReference type="Rhea" id="RHEA:12969"/>
        <dbReference type="ChEBI" id="CHEBI:15377"/>
        <dbReference type="ChEBI" id="CHEBI:15378"/>
        <dbReference type="ChEBI" id="CHEBI:30879"/>
        <dbReference type="ChEBI" id="CHEBI:57597"/>
        <dbReference type="ChEBI" id="CHEBI:83408"/>
        <dbReference type="EC" id="3.1.4.46"/>
    </reaction>
</comment>
<accession>A0A078AT57</accession>
<dbReference type="GO" id="GO:0006071">
    <property type="term" value="P:glycerol metabolic process"/>
    <property type="evidence" value="ECO:0007669"/>
    <property type="project" value="UniProtKB-KW"/>
</dbReference>
<dbReference type="OrthoDB" id="1058301at2759"/>
<dbReference type="InterPro" id="IPR017946">
    <property type="entry name" value="PLC-like_Pdiesterase_TIM-brl"/>
</dbReference>
<dbReference type="Pfam" id="PF03009">
    <property type="entry name" value="GDPD"/>
    <property type="match status" value="1"/>
</dbReference>
<dbReference type="PROSITE" id="PS51704">
    <property type="entry name" value="GP_PDE"/>
    <property type="match status" value="1"/>
</dbReference>
<evidence type="ECO:0000256" key="1">
    <source>
        <dbReference type="ARBA" id="ARBA00007277"/>
    </source>
</evidence>
<proteinExistence type="inferred from homology"/>
<evidence type="ECO:0000256" key="4">
    <source>
        <dbReference type="ARBA" id="ARBA00022798"/>
    </source>
</evidence>
<dbReference type="OMA" id="ARHEPNI"/>
<feature type="chain" id="PRO_5001729610" description="glycerophosphodiester phosphodiesterase" evidence="7">
    <location>
        <begin position="17"/>
        <end position="373"/>
    </location>
</feature>
<evidence type="ECO:0000256" key="2">
    <source>
        <dbReference type="ARBA" id="ARBA00012247"/>
    </source>
</evidence>
<evidence type="ECO:0000313" key="10">
    <source>
        <dbReference type="Proteomes" id="UP000039865"/>
    </source>
</evidence>
<name>A0A078AT57_STYLE</name>
<protein>
    <recommendedName>
        <fullName evidence="2">glycerophosphodiester phosphodiesterase</fullName>
        <ecNumber evidence="2">3.1.4.46</ecNumber>
    </recommendedName>
</protein>
<dbReference type="InParanoid" id="A0A078AT57"/>
<dbReference type="EC" id="3.1.4.46" evidence="2"/>
<sequence length="373" mass="43778">MKSLLCLSLIVTLGFAKISRAPYFYNQSRPLVIAHRGSSGSYPEHSIGAYTAAYIYGADYVELDLQITKDGHIVTNHDPCLKDTTNVEDYEFMFGHRQQNYTFMPYTNHYKNDYLIHDFTLAELKMLRRKMRYANRNQYLNGQFQIMTLEETIELLLELNQNQPRGDISMPVGLYVETKMYNFYLDNFGQDLSQMLFDTLKKYGIETIDKSASKLPMIIECFEPEALIKFGQISDLPLVQLMFWQNDYVNYNFTLISEYAHAVGPQQEWLFLYDNSTAWNTTNESKFIEMCHDLGLAVHPYPLKDDFLVWSNPPNPIEEHKIFVNKKIDGIFTEFPHMTHSVFNDYKSQNQFPESFISIQHKNNEQYFLRNDI</sequence>
<dbReference type="GO" id="GO:0008889">
    <property type="term" value="F:glycerophosphodiester phosphodiesterase activity"/>
    <property type="evidence" value="ECO:0007669"/>
    <property type="project" value="UniProtKB-EC"/>
</dbReference>
<dbReference type="GO" id="GO:0006629">
    <property type="term" value="P:lipid metabolic process"/>
    <property type="evidence" value="ECO:0007669"/>
    <property type="project" value="InterPro"/>
</dbReference>
<reference evidence="9 10" key="1">
    <citation type="submission" date="2014-06" db="EMBL/GenBank/DDBJ databases">
        <authorList>
            <person name="Swart Estienne"/>
        </authorList>
    </citation>
    <scope>NUCLEOTIDE SEQUENCE [LARGE SCALE GENOMIC DNA]</scope>
    <source>
        <strain evidence="9 10">130c</strain>
    </source>
</reference>
<feature type="signal peptide" evidence="7">
    <location>
        <begin position="1"/>
        <end position="16"/>
    </location>
</feature>
<feature type="domain" description="GP-PDE" evidence="8">
    <location>
        <begin position="30"/>
        <end position="343"/>
    </location>
</feature>
<comment type="similarity">
    <text evidence="1">Belongs to the glycerophosphoryl diester phosphodiesterase family.</text>
</comment>
<organism evidence="9 10">
    <name type="scientific">Stylonychia lemnae</name>
    <name type="common">Ciliate</name>
    <dbReference type="NCBI Taxonomy" id="5949"/>
    <lineage>
        <taxon>Eukaryota</taxon>
        <taxon>Sar</taxon>
        <taxon>Alveolata</taxon>
        <taxon>Ciliophora</taxon>
        <taxon>Intramacronucleata</taxon>
        <taxon>Spirotrichea</taxon>
        <taxon>Stichotrichia</taxon>
        <taxon>Sporadotrichida</taxon>
        <taxon>Oxytrichidae</taxon>
        <taxon>Stylonychinae</taxon>
        <taxon>Stylonychia</taxon>
    </lineage>
</organism>
<gene>
    <name evidence="9" type="primary">Contig15949.g16999</name>
    <name evidence="9" type="ORF">STYLEM_14274</name>
</gene>
<evidence type="ECO:0000256" key="6">
    <source>
        <dbReference type="ARBA" id="ARBA00047512"/>
    </source>
</evidence>
<evidence type="ECO:0000256" key="3">
    <source>
        <dbReference type="ARBA" id="ARBA00022729"/>
    </source>
</evidence>
<evidence type="ECO:0000259" key="8">
    <source>
        <dbReference type="PROSITE" id="PS51704"/>
    </source>
</evidence>
<dbReference type="Gene3D" id="3.20.20.190">
    <property type="entry name" value="Phosphatidylinositol (PI) phosphodiesterase"/>
    <property type="match status" value="1"/>
</dbReference>
<keyword evidence="3 7" id="KW-0732">Signal</keyword>